<keyword evidence="3" id="KW-0813">Transport</keyword>
<dbReference type="GO" id="GO:0005634">
    <property type="term" value="C:nucleus"/>
    <property type="evidence" value="ECO:0007669"/>
    <property type="project" value="UniProtKB-SubCell"/>
</dbReference>
<evidence type="ECO:0000256" key="2">
    <source>
        <dbReference type="ARBA" id="ARBA00007991"/>
    </source>
</evidence>
<dbReference type="GO" id="GO:0005737">
    <property type="term" value="C:cytoplasm"/>
    <property type="evidence" value="ECO:0007669"/>
    <property type="project" value="TreeGrafter"/>
</dbReference>
<dbReference type="OrthoDB" id="2016913at2759"/>
<dbReference type="InterPro" id="IPR051345">
    <property type="entry name" value="Importin_beta-like_NTR"/>
</dbReference>
<keyword evidence="6" id="KW-1185">Reference proteome</keyword>
<name>A0A8H4VDK5_9HYPO</name>
<dbReference type="GO" id="GO:0006606">
    <property type="term" value="P:protein import into nucleus"/>
    <property type="evidence" value="ECO:0007669"/>
    <property type="project" value="TreeGrafter"/>
</dbReference>
<dbReference type="Gene3D" id="1.25.10.10">
    <property type="entry name" value="Leucine-rich Repeat Variant"/>
    <property type="match status" value="2"/>
</dbReference>
<sequence length="597" mass="65733">MEGPYPDLSLDEVQFLILSLYQPNSPQIIADAQACLSRFQCSSQAWTMIQDLLQCPDENVKFFGALTVIIKLNKESSALNNEDATELLIRLVGWYIRSLVHSDSPLVLRKLSSAIGTHFIHFHHLWPLYLRHIVLCLACGQSLNPIETREPNEFASALGGLCPRRLQAAVWVVTCVMEDASRIDLSAGNKSLYEAILRNVPEAEALVTKCLSSDSTLTAVSVDSLRCIQAWISFAQKSSSGLTHDTLSLRPLVEAVILSLSDKDTFEASAELLVDILTNCPLLLTSEHYDNLSKQFGALWAVELYRKLLRGDFDSESMQFGQLLLAFGEARTEALIQSNDEINNHILVVADEDAATHTGLRALKCLVSVGKGYQSPSDVTIDIESGNQQDEVIGDALPLIHDKLMGIIVQLQHTFPSSSEVMELVCSVFRLSLLRQLPDPGYDPELSQNGIELASRILARAPLVVIGLQPAEAAEFLLMFTIKVLDGKEPLPKGAAAEFWTAFVSLKSDDSNVEPAMRRAMQTLGPMLAQSLARNIGGNASRSELDKLSEPLKNQVTSEQKVLLVKKIISLRGSRATNQVIREFWLSSRGSNFAYAS</sequence>
<comment type="subcellular location">
    <subcellularLocation>
        <location evidence="1">Nucleus</location>
    </subcellularLocation>
</comment>
<evidence type="ECO:0000256" key="4">
    <source>
        <dbReference type="ARBA" id="ARBA00023242"/>
    </source>
</evidence>
<keyword evidence="4" id="KW-0539">Nucleus</keyword>
<comment type="similarity">
    <text evidence="2">Belongs to the importin beta family.</text>
</comment>
<dbReference type="InterPro" id="IPR016024">
    <property type="entry name" value="ARM-type_fold"/>
</dbReference>
<dbReference type="Proteomes" id="UP000562929">
    <property type="component" value="Unassembled WGS sequence"/>
</dbReference>
<dbReference type="EMBL" id="JAACLJ010000004">
    <property type="protein sequence ID" value="KAF4587558.1"/>
    <property type="molecule type" value="Genomic_DNA"/>
</dbReference>
<protein>
    <submittedName>
        <fullName evidence="5">Armadillo-type fold protein</fullName>
    </submittedName>
</protein>
<evidence type="ECO:0000256" key="1">
    <source>
        <dbReference type="ARBA" id="ARBA00004123"/>
    </source>
</evidence>
<evidence type="ECO:0000256" key="3">
    <source>
        <dbReference type="ARBA" id="ARBA00022448"/>
    </source>
</evidence>
<proteinExistence type="inferred from homology"/>
<comment type="caution">
    <text evidence="5">The sequence shown here is derived from an EMBL/GenBank/DDBJ whole genome shotgun (WGS) entry which is preliminary data.</text>
</comment>
<reference evidence="5 6" key="1">
    <citation type="journal article" date="2020" name="G3 (Bethesda)">
        <title>Genetic Underpinnings of Host Manipulation by Ophiocordyceps as Revealed by Comparative Transcriptomics.</title>
        <authorList>
            <person name="Will I."/>
            <person name="Das B."/>
            <person name="Trinh T."/>
            <person name="Brachmann A."/>
            <person name="Ohm R.A."/>
            <person name="de Bekker C."/>
        </authorList>
    </citation>
    <scope>NUCLEOTIDE SEQUENCE [LARGE SCALE GENOMIC DNA]</scope>
    <source>
        <strain evidence="5 6">EC05</strain>
    </source>
</reference>
<dbReference type="InterPro" id="IPR011989">
    <property type="entry name" value="ARM-like"/>
</dbReference>
<evidence type="ECO:0000313" key="5">
    <source>
        <dbReference type="EMBL" id="KAF4587558.1"/>
    </source>
</evidence>
<dbReference type="PANTHER" id="PTHR12363:SF33">
    <property type="entry name" value="IMPORTIN-13"/>
    <property type="match status" value="1"/>
</dbReference>
<accession>A0A8H4VDK5</accession>
<dbReference type="SUPFAM" id="SSF48371">
    <property type="entry name" value="ARM repeat"/>
    <property type="match status" value="1"/>
</dbReference>
<evidence type="ECO:0000313" key="6">
    <source>
        <dbReference type="Proteomes" id="UP000562929"/>
    </source>
</evidence>
<dbReference type="PANTHER" id="PTHR12363">
    <property type="entry name" value="TRANSPORTIN 3 AND IMPORTIN 13"/>
    <property type="match status" value="1"/>
</dbReference>
<organism evidence="5 6">
    <name type="scientific">Ophiocordyceps camponoti-floridani</name>
    <dbReference type="NCBI Taxonomy" id="2030778"/>
    <lineage>
        <taxon>Eukaryota</taxon>
        <taxon>Fungi</taxon>
        <taxon>Dikarya</taxon>
        <taxon>Ascomycota</taxon>
        <taxon>Pezizomycotina</taxon>
        <taxon>Sordariomycetes</taxon>
        <taxon>Hypocreomycetidae</taxon>
        <taxon>Hypocreales</taxon>
        <taxon>Ophiocordycipitaceae</taxon>
        <taxon>Ophiocordyceps</taxon>
    </lineage>
</organism>
<gene>
    <name evidence="5" type="ORF">GQ602_004251</name>
</gene>
<dbReference type="AlphaFoldDB" id="A0A8H4VDK5"/>